<sequence length="167" mass="19257">MDEIINRVANSPLVTIDLEEFYPEGRRMVFDLKDFLWEELILKEKVFRENLKNHDWSQYQDAYVALDCTTDAIIPSWAFLLVATHLQPFAKRIVKGNLVDLETSLYQEIISNLDVSAFENKKIIVKGCSRKPVPDAAYILLVEKIQPHIQSLMYGEACSTVPLLKKK</sequence>
<protein>
    <recommendedName>
        <fullName evidence="3">DUF2480 family protein</fullName>
    </recommendedName>
</protein>
<evidence type="ECO:0000313" key="2">
    <source>
        <dbReference type="Proteomes" id="UP001549146"/>
    </source>
</evidence>
<gene>
    <name evidence="1" type="ORF">ABID46_000189</name>
</gene>
<comment type="caution">
    <text evidence="1">The sequence shown here is derived from an EMBL/GenBank/DDBJ whole genome shotgun (WGS) entry which is preliminary data.</text>
</comment>
<dbReference type="Pfam" id="PF10652">
    <property type="entry name" value="DUF2480"/>
    <property type="match status" value="1"/>
</dbReference>
<proteinExistence type="predicted"/>
<evidence type="ECO:0000313" key="1">
    <source>
        <dbReference type="EMBL" id="MET3730637.1"/>
    </source>
</evidence>
<reference evidence="1 2" key="1">
    <citation type="submission" date="2024-06" db="EMBL/GenBank/DDBJ databases">
        <title>Genomic Encyclopedia of Type Strains, Phase IV (KMG-IV): sequencing the most valuable type-strain genomes for metagenomic binning, comparative biology and taxonomic classification.</title>
        <authorList>
            <person name="Goeker M."/>
        </authorList>
    </citation>
    <scope>NUCLEOTIDE SEQUENCE [LARGE SCALE GENOMIC DNA]</scope>
    <source>
        <strain evidence="1 2">DSM 29388</strain>
    </source>
</reference>
<organism evidence="1 2">
    <name type="scientific">Moheibacter stercoris</name>
    <dbReference type="NCBI Taxonomy" id="1628251"/>
    <lineage>
        <taxon>Bacteria</taxon>
        <taxon>Pseudomonadati</taxon>
        <taxon>Bacteroidota</taxon>
        <taxon>Flavobacteriia</taxon>
        <taxon>Flavobacteriales</taxon>
        <taxon>Weeksellaceae</taxon>
        <taxon>Moheibacter</taxon>
    </lineage>
</organism>
<evidence type="ECO:0008006" key="3">
    <source>
        <dbReference type="Google" id="ProtNLM"/>
    </source>
</evidence>
<dbReference type="EMBL" id="JBEPMO010000001">
    <property type="protein sequence ID" value="MET3730637.1"/>
    <property type="molecule type" value="Genomic_DNA"/>
</dbReference>
<dbReference type="InterPro" id="IPR018914">
    <property type="entry name" value="DUF2480"/>
</dbReference>
<dbReference type="RefSeq" id="WP_354505832.1">
    <property type="nucleotide sequence ID" value="NZ_JBEPMO010000001.1"/>
</dbReference>
<accession>A0ABV2LSZ9</accession>
<name>A0ABV2LSZ9_9FLAO</name>
<keyword evidence="2" id="KW-1185">Reference proteome</keyword>
<dbReference type="Proteomes" id="UP001549146">
    <property type="component" value="Unassembled WGS sequence"/>
</dbReference>